<evidence type="ECO:0000313" key="2">
    <source>
        <dbReference type="Proteomes" id="UP001209878"/>
    </source>
</evidence>
<accession>A0AAD9KKF4</accession>
<protein>
    <submittedName>
        <fullName evidence="1">Uncharacterized protein</fullName>
    </submittedName>
</protein>
<dbReference type="Proteomes" id="UP001209878">
    <property type="component" value="Unassembled WGS sequence"/>
</dbReference>
<organism evidence="1 2">
    <name type="scientific">Ridgeia piscesae</name>
    <name type="common">Tubeworm</name>
    <dbReference type="NCBI Taxonomy" id="27915"/>
    <lineage>
        <taxon>Eukaryota</taxon>
        <taxon>Metazoa</taxon>
        <taxon>Spiralia</taxon>
        <taxon>Lophotrochozoa</taxon>
        <taxon>Annelida</taxon>
        <taxon>Polychaeta</taxon>
        <taxon>Sedentaria</taxon>
        <taxon>Canalipalpata</taxon>
        <taxon>Sabellida</taxon>
        <taxon>Siboglinidae</taxon>
        <taxon>Ridgeia</taxon>
    </lineage>
</organism>
<proteinExistence type="predicted"/>
<sequence>MSVRLTRTLAIEFANHCLSDVEYNDNQEHNFSHNLVLGTLKDGCISAKITLNNLPQGSTVLRVRSGHLEIIVSRDDASATCDRHRPVATSHGVIDLPVYVNAASLRFFVDETTNLLYMVGETKGSTTHPSVDGSHQCTGRRSTWSAERPKVAAYKATVK</sequence>
<evidence type="ECO:0000313" key="1">
    <source>
        <dbReference type="EMBL" id="KAK2172962.1"/>
    </source>
</evidence>
<gene>
    <name evidence="1" type="ORF">NP493_915g00080</name>
</gene>
<name>A0AAD9KKF4_RIDPI</name>
<reference evidence="1" key="1">
    <citation type="journal article" date="2023" name="Mol. Biol. Evol.">
        <title>Third-Generation Sequencing Reveals the Adaptive Role of the Epigenome in Three Deep-Sea Polychaetes.</title>
        <authorList>
            <person name="Perez M."/>
            <person name="Aroh O."/>
            <person name="Sun Y."/>
            <person name="Lan Y."/>
            <person name="Juniper S.K."/>
            <person name="Young C.R."/>
            <person name="Angers B."/>
            <person name="Qian P.Y."/>
        </authorList>
    </citation>
    <scope>NUCLEOTIDE SEQUENCE</scope>
    <source>
        <strain evidence="1">R07B-5</strain>
    </source>
</reference>
<dbReference type="EMBL" id="JAODUO010000915">
    <property type="protein sequence ID" value="KAK2172962.1"/>
    <property type="molecule type" value="Genomic_DNA"/>
</dbReference>
<dbReference type="AlphaFoldDB" id="A0AAD9KKF4"/>
<keyword evidence="2" id="KW-1185">Reference proteome</keyword>
<comment type="caution">
    <text evidence="1">The sequence shown here is derived from an EMBL/GenBank/DDBJ whole genome shotgun (WGS) entry which is preliminary data.</text>
</comment>